<feature type="domain" description="BTB" evidence="1">
    <location>
        <begin position="1"/>
        <end position="72"/>
    </location>
</feature>
<keyword evidence="3" id="KW-1185">Reference proteome</keyword>
<evidence type="ECO:0000259" key="1">
    <source>
        <dbReference type="PROSITE" id="PS50097"/>
    </source>
</evidence>
<dbReference type="AlphaFoldDB" id="A0A4V3XJF4"/>
<name>A0A4V3XJF4_9APHY</name>
<dbReference type="Gene3D" id="3.30.710.10">
    <property type="entry name" value="Potassium Channel Kv1.1, Chain A"/>
    <property type="match status" value="1"/>
</dbReference>
<comment type="caution">
    <text evidence="2">The sequence shown here is derived from an EMBL/GenBank/DDBJ whole genome shotgun (WGS) entry which is preliminary data.</text>
</comment>
<dbReference type="Proteomes" id="UP000308730">
    <property type="component" value="Unassembled WGS sequence"/>
</dbReference>
<accession>A0A4V3XJF4</accession>
<organism evidence="2 3">
    <name type="scientific">Antrodiella citrinella</name>
    <dbReference type="NCBI Taxonomy" id="2447956"/>
    <lineage>
        <taxon>Eukaryota</taxon>
        <taxon>Fungi</taxon>
        <taxon>Dikarya</taxon>
        <taxon>Basidiomycota</taxon>
        <taxon>Agaricomycotina</taxon>
        <taxon>Agaricomycetes</taxon>
        <taxon>Polyporales</taxon>
        <taxon>Steccherinaceae</taxon>
        <taxon>Antrodiella</taxon>
    </lineage>
</organism>
<dbReference type="SUPFAM" id="SSF54695">
    <property type="entry name" value="POZ domain"/>
    <property type="match status" value="1"/>
</dbReference>
<reference evidence="2 3" key="1">
    <citation type="submission" date="2019-02" db="EMBL/GenBank/DDBJ databases">
        <title>Genome sequencing of the rare red list fungi Antrodiella citrinella (Flaviporus citrinellus).</title>
        <authorList>
            <person name="Buettner E."/>
            <person name="Kellner H."/>
        </authorList>
    </citation>
    <scope>NUCLEOTIDE SEQUENCE [LARGE SCALE GENOMIC DNA]</scope>
    <source>
        <strain evidence="2 3">DSM 108506</strain>
    </source>
</reference>
<dbReference type="EMBL" id="SGPM01000014">
    <property type="protein sequence ID" value="THH32873.1"/>
    <property type="molecule type" value="Genomic_DNA"/>
</dbReference>
<dbReference type="PROSITE" id="PS50097">
    <property type="entry name" value="BTB"/>
    <property type="match status" value="1"/>
</dbReference>
<evidence type="ECO:0000313" key="3">
    <source>
        <dbReference type="Proteomes" id="UP000308730"/>
    </source>
</evidence>
<evidence type="ECO:0000313" key="2">
    <source>
        <dbReference type="EMBL" id="THH32873.1"/>
    </source>
</evidence>
<protein>
    <recommendedName>
        <fullName evidence="1">BTB domain-containing protein</fullName>
    </recommendedName>
</protein>
<sequence length="212" mass="24330">MVIFEVEGYLYRVSMNLLEKESDYFRRLLVRHSQAGMYGKTDGMPIPLVDLERSAFDCILRFLHFSERAISVYEPDTISLDEWISLLSVSTLLQFARIRRWAIREITAQFSSLDAATVIVLATKHDVPQWLAPAYSELCRRREPLDDSEAEELGAVTTARVGRAREAIRDEFLKTAMCEACASGTPWDSVDHEPPEQLVTRIVDRVFWPEQS</sequence>
<dbReference type="InterPro" id="IPR011333">
    <property type="entry name" value="SKP1/BTB/POZ_sf"/>
</dbReference>
<dbReference type="InterPro" id="IPR000210">
    <property type="entry name" value="BTB/POZ_dom"/>
</dbReference>
<dbReference type="OrthoDB" id="2593747at2759"/>
<gene>
    <name evidence="2" type="ORF">EUX98_g1343</name>
</gene>
<proteinExistence type="predicted"/>